<dbReference type="Proteomes" id="UP000501240">
    <property type="component" value="Chromosome"/>
</dbReference>
<evidence type="ECO:0000256" key="1">
    <source>
        <dbReference type="SAM" id="Phobius"/>
    </source>
</evidence>
<sequence length="346" mass="35236">MLVGMTVQVQSLAGRAAGVRGPGALRLAVCAATAAACAPYLCIKIAWLSGSTVGWNDAAEAENSVLYVGNAITMGMDAAAVLVACAFTFPWGRRVPAWLVLLPIWVATGLLVPIALAVPLGTLVQTLASAEPLTGSDNGLQGWVYGIVYTGFTLQGIGLLTAFVLYARERWPEVFALRTADVPAGPTRPLQVLLARGATVPAAVCAAVHLFWAFGGTAGLPHDQAVARTAPQQVLDGVWALLSLAGAAGLLALTGRARRPARFVVPLAAAWIGAGAMFAWSLYGLVVMLAASKALGADAAPGSGLVALGGVLTGLVVALTGAFLLAEHGGARRADQIARPMASSSP</sequence>
<feature type="transmembrane region" description="Helical" evidence="1">
    <location>
        <begin position="234"/>
        <end position="253"/>
    </location>
</feature>
<keyword evidence="1" id="KW-0812">Transmembrane</keyword>
<gene>
    <name evidence="2" type="ORF">ACTIVE_7821</name>
</gene>
<dbReference type="EMBL" id="CP053892">
    <property type="protein sequence ID" value="QKG26168.1"/>
    <property type="molecule type" value="Genomic_DNA"/>
</dbReference>
<evidence type="ECO:0000313" key="2">
    <source>
        <dbReference type="EMBL" id="QKG26168.1"/>
    </source>
</evidence>
<feature type="transmembrane region" description="Helical" evidence="1">
    <location>
        <begin position="193"/>
        <end position="214"/>
    </location>
</feature>
<organism evidence="2 3">
    <name type="scientific">Actinomadura verrucosospora</name>
    <dbReference type="NCBI Taxonomy" id="46165"/>
    <lineage>
        <taxon>Bacteria</taxon>
        <taxon>Bacillati</taxon>
        <taxon>Actinomycetota</taxon>
        <taxon>Actinomycetes</taxon>
        <taxon>Streptosporangiales</taxon>
        <taxon>Thermomonosporaceae</taxon>
        <taxon>Actinomadura</taxon>
    </lineage>
</organism>
<feature type="transmembrane region" description="Helical" evidence="1">
    <location>
        <begin position="67"/>
        <end position="91"/>
    </location>
</feature>
<protein>
    <submittedName>
        <fullName evidence="2">LigA protein</fullName>
    </submittedName>
</protein>
<evidence type="ECO:0000313" key="3">
    <source>
        <dbReference type="Proteomes" id="UP000501240"/>
    </source>
</evidence>
<feature type="transmembrane region" description="Helical" evidence="1">
    <location>
        <begin position="24"/>
        <end position="47"/>
    </location>
</feature>
<feature type="transmembrane region" description="Helical" evidence="1">
    <location>
        <begin position="98"/>
        <end position="123"/>
    </location>
</feature>
<keyword evidence="3" id="KW-1185">Reference proteome</keyword>
<feature type="transmembrane region" description="Helical" evidence="1">
    <location>
        <begin position="143"/>
        <end position="167"/>
    </location>
</feature>
<keyword evidence="1" id="KW-0472">Membrane</keyword>
<accession>A0A7D4AUC0</accession>
<feature type="transmembrane region" description="Helical" evidence="1">
    <location>
        <begin position="265"/>
        <end position="291"/>
    </location>
</feature>
<proteinExistence type="predicted"/>
<reference evidence="2 3" key="1">
    <citation type="submission" date="2020-05" db="EMBL/GenBank/DDBJ databases">
        <title>Actinomadura verrucosospora NRRL-B18236 (PFL_A860) Genome sequencing and assembly.</title>
        <authorList>
            <person name="Samborskyy M."/>
        </authorList>
    </citation>
    <scope>NUCLEOTIDE SEQUENCE [LARGE SCALE GENOMIC DNA]</scope>
    <source>
        <strain evidence="2 3">NRRL:B18236</strain>
    </source>
</reference>
<keyword evidence="1" id="KW-1133">Transmembrane helix</keyword>
<feature type="transmembrane region" description="Helical" evidence="1">
    <location>
        <begin position="303"/>
        <end position="326"/>
    </location>
</feature>
<name>A0A7D4AUC0_ACTVE</name>
<dbReference type="AlphaFoldDB" id="A0A7D4AUC0"/>